<keyword evidence="9" id="KW-1185">Reference proteome</keyword>
<comment type="cofactor">
    <cofactor evidence="1">
        <name>[4Fe-4S] cluster</name>
        <dbReference type="ChEBI" id="CHEBI:49883"/>
    </cofactor>
</comment>
<dbReference type="Pfam" id="PF04055">
    <property type="entry name" value="Radical_SAM"/>
    <property type="match status" value="1"/>
</dbReference>
<dbReference type="RefSeq" id="WP_020886130.1">
    <property type="nucleotide sequence ID" value="NZ_ATHI01000005.1"/>
</dbReference>
<dbReference type="PROSITE" id="PS51918">
    <property type="entry name" value="RADICAL_SAM"/>
    <property type="match status" value="1"/>
</dbReference>
<evidence type="ECO:0000256" key="1">
    <source>
        <dbReference type="ARBA" id="ARBA00001966"/>
    </source>
</evidence>
<evidence type="ECO:0000256" key="2">
    <source>
        <dbReference type="ARBA" id="ARBA00022485"/>
    </source>
</evidence>
<keyword evidence="6" id="KW-0411">Iron-sulfur</keyword>
<evidence type="ECO:0000313" key="9">
    <source>
        <dbReference type="Proteomes" id="UP000014975"/>
    </source>
</evidence>
<sequence length="367" mass="41936">MTSTPYGHVRIPFARIHLELTNVCDFNCLFCPKSMMTRKYGYMDERLAKKLVEEIASKGLAEKVTFHVMGEPTLHPKFFDILEHARDIGMPVGLTTNGGGLGGEAGRRLLDYELKQIDVSLQTPDAESFRLRKAGRLSFEEFLDGITRFFAAYRTRWPETIFKFRFLNTTFPPKAIEEKQGPMRVISSTAELHEVFAVWIGRIHDLMGVDDDARKTALSRLKKLKAWKWNVVEVLPNTFFETYMLGDWGNAFSGDAVHEAWAGYCFGMRDHFAVLWNGDVTLCCVDFDGKTKIGNVTSTTLEDILHGPALGRVMQGFRRFRPIMPHCRKCLGSRSRLSWLAKPFLQVGGLSLFKPYFHKKTRLYDRG</sequence>
<evidence type="ECO:0000313" key="8">
    <source>
        <dbReference type="EMBL" id="EPR34881.1"/>
    </source>
</evidence>
<protein>
    <submittedName>
        <fullName evidence="8">Radical SAM domain protein</fullName>
    </submittedName>
</protein>
<dbReference type="STRING" id="1121439.dsat_2244"/>
<keyword evidence="5" id="KW-0408">Iron</keyword>
<comment type="caution">
    <text evidence="8">The sequence shown here is derived from an EMBL/GenBank/DDBJ whole genome shotgun (WGS) entry which is preliminary data.</text>
</comment>
<dbReference type="SUPFAM" id="SSF102114">
    <property type="entry name" value="Radical SAM enzymes"/>
    <property type="match status" value="1"/>
</dbReference>
<dbReference type="GO" id="GO:0003824">
    <property type="term" value="F:catalytic activity"/>
    <property type="evidence" value="ECO:0007669"/>
    <property type="project" value="InterPro"/>
</dbReference>
<dbReference type="CDD" id="cd01335">
    <property type="entry name" value="Radical_SAM"/>
    <property type="match status" value="1"/>
</dbReference>
<gene>
    <name evidence="8" type="ORF">dsat_2244</name>
</gene>
<dbReference type="GO" id="GO:0051539">
    <property type="term" value="F:4 iron, 4 sulfur cluster binding"/>
    <property type="evidence" value="ECO:0007669"/>
    <property type="project" value="UniProtKB-KW"/>
</dbReference>
<dbReference type="SFLD" id="SFLDG01067">
    <property type="entry name" value="SPASM/twitch_domain_containing"/>
    <property type="match status" value="1"/>
</dbReference>
<evidence type="ECO:0000256" key="4">
    <source>
        <dbReference type="ARBA" id="ARBA00022723"/>
    </source>
</evidence>
<keyword evidence="3" id="KW-0949">S-adenosyl-L-methionine</keyword>
<dbReference type="AlphaFoldDB" id="S7TDW5"/>
<dbReference type="Pfam" id="PF13186">
    <property type="entry name" value="SPASM"/>
    <property type="match status" value="1"/>
</dbReference>
<dbReference type="PATRIC" id="fig|1121439.3.peg.632"/>
<dbReference type="SFLD" id="SFLDS00029">
    <property type="entry name" value="Radical_SAM"/>
    <property type="match status" value="1"/>
</dbReference>
<dbReference type="InterPro" id="IPR023885">
    <property type="entry name" value="4Fe4S-binding_SPASM_dom"/>
</dbReference>
<dbReference type="eggNOG" id="COG0535">
    <property type="taxonomic scope" value="Bacteria"/>
</dbReference>
<evidence type="ECO:0000259" key="7">
    <source>
        <dbReference type="PROSITE" id="PS51918"/>
    </source>
</evidence>
<proteinExistence type="predicted"/>
<name>S7TDW5_9BACT</name>
<dbReference type="Gene3D" id="3.20.20.70">
    <property type="entry name" value="Aldolase class I"/>
    <property type="match status" value="1"/>
</dbReference>
<feature type="domain" description="Radical SAM core" evidence="7">
    <location>
        <begin position="10"/>
        <end position="210"/>
    </location>
</feature>
<dbReference type="OrthoDB" id="5414041at2"/>
<evidence type="ECO:0000256" key="5">
    <source>
        <dbReference type="ARBA" id="ARBA00023004"/>
    </source>
</evidence>
<dbReference type="InterPro" id="IPR013785">
    <property type="entry name" value="Aldolase_TIM"/>
</dbReference>
<dbReference type="Proteomes" id="UP000014975">
    <property type="component" value="Unassembled WGS sequence"/>
</dbReference>
<dbReference type="PANTHER" id="PTHR43787:SF10">
    <property type="entry name" value="COFACTOR MODIFYING PROTEIN"/>
    <property type="match status" value="1"/>
</dbReference>
<accession>S7TDW5</accession>
<keyword evidence="2" id="KW-0004">4Fe-4S</keyword>
<keyword evidence="4" id="KW-0479">Metal-binding</keyword>
<dbReference type="PANTHER" id="PTHR43787">
    <property type="entry name" value="FEMO COFACTOR BIOSYNTHESIS PROTEIN NIFB-RELATED"/>
    <property type="match status" value="1"/>
</dbReference>
<evidence type="ECO:0000256" key="6">
    <source>
        <dbReference type="ARBA" id="ARBA00023014"/>
    </source>
</evidence>
<dbReference type="EMBL" id="ATHI01000005">
    <property type="protein sequence ID" value="EPR34881.1"/>
    <property type="molecule type" value="Genomic_DNA"/>
</dbReference>
<dbReference type="InterPro" id="IPR007197">
    <property type="entry name" value="rSAM"/>
</dbReference>
<dbReference type="SFLD" id="SFLDG01387">
    <property type="entry name" value="BtrN-like_SPASM_domain_contain"/>
    <property type="match status" value="1"/>
</dbReference>
<organism evidence="8 9">
    <name type="scientific">Alkalidesulfovibrio alkalitolerans DSM 16529</name>
    <dbReference type="NCBI Taxonomy" id="1121439"/>
    <lineage>
        <taxon>Bacteria</taxon>
        <taxon>Pseudomonadati</taxon>
        <taxon>Thermodesulfobacteriota</taxon>
        <taxon>Desulfovibrionia</taxon>
        <taxon>Desulfovibrionales</taxon>
        <taxon>Desulfovibrionaceae</taxon>
        <taxon>Alkalidesulfovibrio</taxon>
    </lineage>
</organism>
<dbReference type="PROSITE" id="PS01305">
    <property type="entry name" value="MOAA_NIFB_PQQE"/>
    <property type="match status" value="1"/>
</dbReference>
<reference evidence="8 9" key="1">
    <citation type="journal article" date="2013" name="Genome Announc.">
        <title>Draft genome sequences for three mercury-methylating, sulfate-reducing bacteria.</title>
        <authorList>
            <person name="Brown S.D."/>
            <person name="Hurt R.A.Jr."/>
            <person name="Gilmour C.C."/>
            <person name="Elias D.A."/>
        </authorList>
    </citation>
    <scope>NUCLEOTIDE SEQUENCE [LARGE SCALE GENOMIC DNA]</scope>
    <source>
        <strain evidence="8 9">DSM 16529</strain>
    </source>
</reference>
<dbReference type="GO" id="GO:0046872">
    <property type="term" value="F:metal ion binding"/>
    <property type="evidence" value="ECO:0007669"/>
    <property type="project" value="UniProtKB-KW"/>
</dbReference>
<dbReference type="InterPro" id="IPR058240">
    <property type="entry name" value="rSAM_sf"/>
</dbReference>
<dbReference type="InterPro" id="IPR034391">
    <property type="entry name" value="AdoMet-like_SPASM_containing"/>
</dbReference>
<evidence type="ECO:0000256" key="3">
    <source>
        <dbReference type="ARBA" id="ARBA00022691"/>
    </source>
</evidence>
<dbReference type="InterPro" id="IPR000385">
    <property type="entry name" value="MoaA_NifB_PqqE_Fe-S-bd_CS"/>
</dbReference>